<gene>
    <name evidence="1" type="ORF">ACFQBM_04010</name>
</gene>
<dbReference type="EMBL" id="JBHSVR010000001">
    <property type="protein sequence ID" value="MFC6632429.1"/>
    <property type="molecule type" value="Genomic_DNA"/>
</dbReference>
<dbReference type="Proteomes" id="UP001596425">
    <property type="component" value="Unassembled WGS sequence"/>
</dbReference>
<accession>A0ABW1YIF0</accession>
<sequence>MGDVITFQPKRRSRSLAEFHAYCEWAAKELWTEGNYNPETGEFYKFVTYKKDPHLQQIAELFLRELEIG</sequence>
<evidence type="ECO:0000313" key="1">
    <source>
        <dbReference type="EMBL" id="MFC6632429.1"/>
    </source>
</evidence>
<protein>
    <submittedName>
        <fullName evidence="1">Uncharacterized protein</fullName>
    </submittedName>
</protein>
<keyword evidence="2" id="KW-1185">Reference proteome</keyword>
<name>A0ABW1YIF0_9GAMM</name>
<proteinExistence type="predicted"/>
<dbReference type="RefSeq" id="WP_193193530.1">
    <property type="nucleotide sequence ID" value="NZ_JACZFR010000047.1"/>
</dbReference>
<organism evidence="1 2">
    <name type="scientific">Microbulbifer taiwanensis</name>
    <dbReference type="NCBI Taxonomy" id="986746"/>
    <lineage>
        <taxon>Bacteria</taxon>
        <taxon>Pseudomonadati</taxon>
        <taxon>Pseudomonadota</taxon>
        <taxon>Gammaproteobacteria</taxon>
        <taxon>Cellvibrionales</taxon>
        <taxon>Microbulbiferaceae</taxon>
        <taxon>Microbulbifer</taxon>
    </lineage>
</organism>
<comment type="caution">
    <text evidence="1">The sequence shown here is derived from an EMBL/GenBank/DDBJ whole genome shotgun (WGS) entry which is preliminary data.</text>
</comment>
<evidence type="ECO:0000313" key="2">
    <source>
        <dbReference type="Proteomes" id="UP001596425"/>
    </source>
</evidence>
<reference evidence="2" key="1">
    <citation type="journal article" date="2019" name="Int. J. Syst. Evol. Microbiol.">
        <title>The Global Catalogue of Microorganisms (GCM) 10K type strain sequencing project: providing services to taxonomists for standard genome sequencing and annotation.</title>
        <authorList>
            <consortium name="The Broad Institute Genomics Platform"/>
            <consortium name="The Broad Institute Genome Sequencing Center for Infectious Disease"/>
            <person name="Wu L."/>
            <person name="Ma J."/>
        </authorList>
    </citation>
    <scope>NUCLEOTIDE SEQUENCE [LARGE SCALE GENOMIC DNA]</scope>
    <source>
        <strain evidence="2">CGMCC 1.13718</strain>
    </source>
</reference>